<keyword evidence="1" id="KW-0472">Membrane</keyword>
<evidence type="ECO:0000313" key="2">
    <source>
        <dbReference type="EMBL" id="MCF6136457.1"/>
    </source>
</evidence>
<comment type="caution">
    <text evidence="2">The sequence shown here is derived from an EMBL/GenBank/DDBJ whole genome shotgun (WGS) entry which is preliminary data.</text>
</comment>
<keyword evidence="1" id="KW-1133">Transmembrane helix</keyword>
<evidence type="ECO:0000256" key="1">
    <source>
        <dbReference type="SAM" id="Phobius"/>
    </source>
</evidence>
<feature type="transmembrane region" description="Helical" evidence="1">
    <location>
        <begin position="6"/>
        <end position="24"/>
    </location>
</feature>
<dbReference type="RefSeq" id="WP_236331205.1">
    <property type="nucleotide sequence ID" value="NZ_JAKIJS010000001.1"/>
</dbReference>
<sequence length="102" mass="11820">MPNWVWVIYYTVLVVTFVAAIFSMTIKKHMIVFSFVVILNTITLPIAGLMNSMGRGKGMNELEFFIIQLQKGSFWSISIVIGYLFLLVWWVLFIKKHTSLEV</sequence>
<evidence type="ECO:0000313" key="3">
    <source>
        <dbReference type="Proteomes" id="UP001649381"/>
    </source>
</evidence>
<dbReference type="Proteomes" id="UP001649381">
    <property type="component" value="Unassembled WGS sequence"/>
</dbReference>
<organism evidence="2 3">
    <name type="scientific">Pseudalkalibacillus berkeleyi</name>
    <dbReference type="NCBI Taxonomy" id="1069813"/>
    <lineage>
        <taxon>Bacteria</taxon>
        <taxon>Bacillati</taxon>
        <taxon>Bacillota</taxon>
        <taxon>Bacilli</taxon>
        <taxon>Bacillales</taxon>
        <taxon>Fictibacillaceae</taxon>
        <taxon>Pseudalkalibacillus</taxon>
    </lineage>
</organism>
<proteinExistence type="predicted"/>
<accession>A0ABS9GUE0</accession>
<feature type="transmembrane region" description="Helical" evidence="1">
    <location>
        <begin position="31"/>
        <end position="53"/>
    </location>
</feature>
<feature type="transmembrane region" description="Helical" evidence="1">
    <location>
        <begin position="73"/>
        <end position="94"/>
    </location>
</feature>
<protein>
    <submittedName>
        <fullName evidence="2">Uncharacterized protein</fullName>
    </submittedName>
</protein>
<keyword evidence="1" id="KW-0812">Transmembrane</keyword>
<dbReference type="EMBL" id="JAKIJS010000001">
    <property type="protein sequence ID" value="MCF6136457.1"/>
    <property type="molecule type" value="Genomic_DNA"/>
</dbReference>
<reference evidence="2 3" key="1">
    <citation type="submission" date="2022-01" db="EMBL/GenBank/DDBJ databases">
        <title>Alkalihalobacillus sp. EGI L200015, a novel bacterium isolated from a salt lake sediment.</title>
        <authorList>
            <person name="Gao L."/>
            <person name="Fang B.-Z."/>
            <person name="Li W.-J."/>
        </authorList>
    </citation>
    <scope>NUCLEOTIDE SEQUENCE [LARGE SCALE GENOMIC DNA]</scope>
    <source>
        <strain evidence="2 3">KCTC 12718</strain>
    </source>
</reference>
<name>A0ABS9GUE0_9BACL</name>
<keyword evidence="3" id="KW-1185">Reference proteome</keyword>
<gene>
    <name evidence="2" type="ORF">L2716_01860</name>
</gene>